<dbReference type="Proteomes" id="UP000024771">
    <property type="component" value="Chromosome"/>
</dbReference>
<comment type="caution">
    <text evidence="1">The sequence shown here is derived from an EMBL/GenBank/DDBJ whole genome shotgun (WGS) entry which is preliminary data.</text>
</comment>
<sequence>MPSSINSDLQVTLGKVFDSNTVPDAPQPCTFSDTPVVIIGSVKIQMNFVIAAIVYRYTKLEVHRGIY</sequence>
<gene>
    <name evidence="1" type="ORF">PMO01_21275</name>
</gene>
<name>V8R2X1_9PSED</name>
<accession>V8R2X1</accession>
<proteinExistence type="predicted"/>
<protein>
    <submittedName>
        <fullName evidence="1">Uncharacterized protein</fullName>
    </submittedName>
</protein>
<dbReference type="AlphaFoldDB" id="V8R2X1"/>
<reference evidence="1" key="1">
    <citation type="journal article" date="2014" name="Genome Announc.">
        <title>Draft Genome Sequence of Pseudomonas moraviensis R28-S.</title>
        <authorList>
            <person name="Hunter S.S."/>
            <person name="Yano H."/>
            <person name="Loftie-Eaton W."/>
            <person name="Hughes J."/>
            <person name="De Gelder L."/>
            <person name="Stragier P."/>
            <person name="De Vos P."/>
            <person name="Settles M.L."/>
            <person name="Top E.M."/>
        </authorList>
    </citation>
    <scope>NUCLEOTIDE SEQUENCE [LARGE SCALE GENOMIC DNA]</scope>
    <source>
        <strain evidence="1">R28-S</strain>
    </source>
</reference>
<dbReference type="EMBL" id="AYMZ01000009">
    <property type="protein sequence ID" value="ETF06257.1"/>
    <property type="molecule type" value="Genomic_DNA"/>
</dbReference>
<dbReference type="HOGENOM" id="CLU_2809181_0_0_6"/>
<organism evidence="1">
    <name type="scientific">Pseudomonas moraviensis R28-S</name>
    <dbReference type="NCBI Taxonomy" id="1395516"/>
    <lineage>
        <taxon>Bacteria</taxon>
        <taxon>Pseudomonadati</taxon>
        <taxon>Pseudomonadota</taxon>
        <taxon>Gammaproteobacteria</taxon>
        <taxon>Pseudomonadales</taxon>
        <taxon>Pseudomonadaceae</taxon>
        <taxon>Pseudomonas</taxon>
    </lineage>
</organism>
<evidence type="ECO:0000313" key="1">
    <source>
        <dbReference type="EMBL" id="ETF06257.1"/>
    </source>
</evidence>